<name>A0ABQ1KHE0_9BURK</name>
<comment type="caution">
    <text evidence="2">The sequence shown here is derived from an EMBL/GenBank/DDBJ whole genome shotgun (WGS) entry which is preliminary data.</text>
</comment>
<feature type="region of interest" description="Disordered" evidence="1">
    <location>
        <begin position="98"/>
        <end position="196"/>
    </location>
</feature>
<feature type="compositionally biased region" description="Gly residues" evidence="1">
    <location>
        <begin position="142"/>
        <end position="153"/>
    </location>
</feature>
<protein>
    <submittedName>
        <fullName evidence="2">Uncharacterized protein</fullName>
    </submittedName>
</protein>
<evidence type="ECO:0000313" key="2">
    <source>
        <dbReference type="EMBL" id="GGB95686.1"/>
    </source>
</evidence>
<feature type="compositionally biased region" description="Basic residues" evidence="1">
    <location>
        <begin position="118"/>
        <end position="135"/>
    </location>
</feature>
<organism evidence="2 3">
    <name type="scientific">Pseudoduganella buxea</name>
    <dbReference type="NCBI Taxonomy" id="1949069"/>
    <lineage>
        <taxon>Bacteria</taxon>
        <taxon>Pseudomonadati</taxon>
        <taxon>Pseudomonadota</taxon>
        <taxon>Betaproteobacteria</taxon>
        <taxon>Burkholderiales</taxon>
        <taxon>Oxalobacteraceae</taxon>
        <taxon>Telluria group</taxon>
        <taxon>Pseudoduganella</taxon>
    </lineage>
</organism>
<dbReference type="Proteomes" id="UP000622638">
    <property type="component" value="Unassembled WGS sequence"/>
</dbReference>
<evidence type="ECO:0000256" key="1">
    <source>
        <dbReference type="SAM" id="MobiDB-lite"/>
    </source>
</evidence>
<reference evidence="3" key="1">
    <citation type="journal article" date="2019" name="Int. J. Syst. Evol. Microbiol.">
        <title>The Global Catalogue of Microorganisms (GCM) 10K type strain sequencing project: providing services to taxonomists for standard genome sequencing and annotation.</title>
        <authorList>
            <consortium name="The Broad Institute Genomics Platform"/>
            <consortium name="The Broad Institute Genome Sequencing Center for Infectious Disease"/>
            <person name="Wu L."/>
            <person name="Ma J."/>
        </authorList>
    </citation>
    <scope>NUCLEOTIDE SEQUENCE [LARGE SCALE GENOMIC DNA]</scope>
    <source>
        <strain evidence="3">CGMCC 1.15931</strain>
    </source>
</reference>
<gene>
    <name evidence="2" type="ORF">GCM10011572_17080</name>
</gene>
<proteinExistence type="predicted"/>
<sequence>MKASHLRGQHTLQPRCIDIEMQRIVERSGGVENGLDAAQALAQRCHHALHRGWIGHVAGGEFDRAGTGTGLPALPQRRRRRTAAQHHDARLYRVDQPLGQQRADTARAAGDEADGTGRKGRWHGGGRHGCGRGVRHQYLQPAGGGNHAGGRGQPGARAPELLDHGGTPVVPAGPQGTRGKARGFQPHATGERRQAL</sequence>
<accession>A0ABQ1KHE0</accession>
<keyword evidence="3" id="KW-1185">Reference proteome</keyword>
<dbReference type="EMBL" id="BMKG01000006">
    <property type="protein sequence ID" value="GGB95686.1"/>
    <property type="molecule type" value="Genomic_DNA"/>
</dbReference>
<evidence type="ECO:0000313" key="3">
    <source>
        <dbReference type="Proteomes" id="UP000622638"/>
    </source>
</evidence>